<keyword evidence="2" id="KW-1185">Reference proteome</keyword>
<evidence type="ECO:0000313" key="1">
    <source>
        <dbReference type="EMBL" id="MDJ1502751.1"/>
    </source>
</evidence>
<accession>A0AAE3R2Q6</accession>
<protein>
    <submittedName>
        <fullName evidence="1">Uncharacterized protein</fullName>
    </submittedName>
</protein>
<sequence length="109" mass="12880">MDTEDREMLTNLRSRMDEMMRYPTEVYTHDDLHQFIEVALHAIDIYEDNEKDLTSIKYVATELLQRSRHLVHEDVSTRGKGQMEESLTSAEMLTCIYGAIDYFLERTKT</sequence>
<dbReference type="AlphaFoldDB" id="A0AAE3R2Q6"/>
<proteinExistence type="predicted"/>
<comment type="caution">
    <text evidence="1">The sequence shown here is derived from an EMBL/GenBank/DDBJ whole genome shotgun (WGS) entry which is preliminary data.</text>
</comment>
<organism evidence="1 2">
    <name type="scientific">Xanthocytophaga agilis</name>
    <dbReference type="NCBI Taxonomy" id="3048010"/>
    <lineage>
        <taxon>Bacteria</taxon>
        <taxon>Pseudomonadati</taxon>
        <taxon>Bacteroidota</taxon>
        <taxon>Cytophagia</taxon>
        <taxon>Cytophagales</taxon>
        <taxon>Rhodocytophagaceae</taxon>
        <taxon>Xanthocytophaga</taxon>
    </lineage>
</organism>
<dbReference type="RefSeq" id="WP_314513021.1">
    <property type="nucleotide sequence ID" value="NZ_JASJOU010000006.1"/>
</dbReference>
<dbReference type="Proteomes" id="UP001232063">
    <property type="component" value="Unassembled WGS sequence"/>
</dbReference>
<gene>
    <name evidence="1" type="ORF">QNI22_18935</name>
</gene>
<evidence type="ECO:0000313" key="2">
    <source>
        <dbReference type="Proteomes" id="UP001232063"/>
    </source>
</evidence>
<name>A0AAE3R2Q6_9BACT</name>
<dbReference type="EMBL" id="JASJOU010000006">
    <property type="protein sequence ID" value="MDJ1502751.1"/>
    <property type="molecule type" value="Genomic_DNA"/>
</dbReference>
<reference evidence="1" key="1">
    <citation type="submission" date="2023-05" db="EMBL/GenBank/DDBJ databases">
        <authorList>
            <person name="Zhang X."/>
        </authorList>
    </citation>
    <scope>NUCLEOTIDE SEQUENCE</scope>
    <source>
        <strain evidence="1">BD1B2-1</strain>
    </source>
</reference>